<feature type="compositionally biased region" description="Pro residues" evidence="1">
    <location>
        <begin position="281"/>
        <end position="295"/>
    </location>
</feature>
<proteinExistence type="predicted"/>
<feature type="region of interest" description="Disordered" evidence="1">
    <location>
        <begin position="349"/>
        <end position="388"/>
    </location>
</feature>
<dbReference type="EMBL" id="ML119757">
    <property type="protein sequence ID" value="RPA75803.1"/>
    <property type="molecule type" value="Genomic_DNA"/>
</dbReference>
<dbReference type="Proteomes" id="UP000275078">
    <property type="component" value="Unassembled WGS sequence"/>
</dbReference>
<feature type="compositionally biased region" description="Basic and acidic residues" evidence="1">
    <location>
        <begin position="450"/>
        <end position="462"/>
    </location>
</feature>
<organism evidence="2 3">
    <name type="scientific">Ascobolus immersus RN42</name>
    <dbReference type="NCBI Taxonomy" id="1160509"/>
    <lineage>
        <taxon>Eukaryota</taxon>
        <taxon>Fungi</taxon>
        <taxon>Dikarya</taxon>
        <taxon>Ascomycota</taxon>
        <taxon>Pezizomycotina</taxon>
        <taxon>Pezizomycetes</taxon>
        <taxon>Pezizales</taxon>
        <taxon>Ascobolaceae</taxon>
        <taxon>Ascobolus</taxon>
    </lineage>
</organism>
<evidence type="ECO:0000256" key="1">
    <source>
        <dbReference type="SAM" id="MobiDB-lite"/>
    </source>
</evidence>
<feature type="region of interest" description="Disordered" evidence="1">
    <location>
        <begin position="276"/>
        <end position="332"/>
    </location>
</feature>
<accession>A0A3N4HPQ5</accession>
<keyword evidence="3" id="KW-1185">Reference proteome</keyword>
<gene>
    <name evidence="2" type="ORF">BJ508DRAFT_331809</name>
</gene>
<feature type="compositionally biased region" description="Polar residues" evidence="1">
    <location>
        <begin position="418"/>
        <end position="428"/>
    </location>
</feature>
<feature type="region of interest" description="Disordered" evidence="1">
    <location>
        <begin position="410"/>
        <end position="482"/>
    </location>
</feature>
<dbReference type="AlphaFoldDB" id="A0A3N4HPQ5"/>
<evidence type="ECO:0000313" key="3">
    <source>
        <dbReference type="Proteomes" id="UP000275078"/>
    </source>
</evidence>
<reference evidence="2 3" key="1">
    <citation type="journal article" date="2018" name="Nat. Ecol. Evol.">
        <title>Pezizomycetes genomes reveal the molecular basis of ectomycorrhizal truffle lifestyle.</title>
        <authorList>
            <person name="Murat C."/>
            <person name="Payen T."/>
            <person name="Noel B."/>
            <person name="Kuo A."/>
            <person name="Morin E."/>
            <person name="Chen J."/>
            <person name="Kohler A."/>
            <person name="Krizsan K."/>
            <person name="Balestrini R."/>
            <person name="Da Silva C."/>
            <person name="Montanini B."/>
            <person name="Hainaut M."/>
            <person name="Levati E."/>
            <person name="Barry K.W."/>
            <person name="Belfiori B."/>
            <person name="Cichocki N."/>
            <person name="Clum A."/>
            <person name="Dockter R.B."/>
            <person name="Fauchery L."/>
            <person name="Guy J."/>
            <person name="Iotti M."/>
            <person name="Le Tacon F."/>
            <person name="Lindquist E.A."/>
            <person name="Lipzen A."/>
            <person name="Malagnac F."/>
            <person name="Mello A."/>
            <person name="Molinier V."/>
            <person name="Miyauchi S."/>
            <person name="Poulain J."/>
            <person name="Riccioni C."/>
            <person name="Rubini A."/>
            <person name="Sitrit Y."/>
            <person name="Splivallo R."/>
            <person name="Traeger S."/>
            <person name="Wang M."/>
            <person name="Zifcakova L."/>
            <person name="Wipf D."/>
            <person name="Zambonelli A."/>
            <person name="Paolocci F."/>
            <person name="Nowrousian M."/>
            <person name="Ottonello S."/>
            <person name="Baldrian P."/>
            <person name="Spatafora J.W."/>
            <person name="Henrissat B."/>
            <person name="Nagy L.G."/>
            <person name="Aury J.M."/>
            <person name="Wincker P."/>
            <person name="Grigoriev I.V."/>
            <person name="Bonfante P."/>
            <person name="Martin F.M."/>
        </authorList>
    </citation>
    <scope>NUCLEOTIDE SEQUENCE [LARGE SCALE GENOMIC DNA]</scope>
    <source>
        <strain evidence="2 3">RN42</strain>
    </source>
</reference>
<protein>
    <submittedName>
        <fullName evidence="2">Uncharacterized protein</fullName>
    </submittedName>
</protein>
<evidence type="ECO:0000313" key="2">
    <source>
        <dbReference type="EMBL" id="RPA75803.1"/>
    </source>
</evidence>
<name>A0A3N4HPQ5_ASCIM</name>
<sequence>MTRVTKNTSSPRSRNALARQNMARRIAAELSDPVLLARVEIERRCQAATPHSGNNVSFIYIDDESDDEDATDKIDVGTEIRIAKEEGFVVAQVFDWNVSKYETVGFIDMLASAPAEKAALATLMPHHSIKGKVTRISRDGDGALFNFPGLNVPAFIPYQTTLIYRGAMIPTGRPRKDSEMETVPGFLFTRIDPKTKRLITHKAYIIKDYDSSADGYDTSHRMRGLLSGGHEIEIRMRWETYGFSQIEQAFTVRGQGIYFCTSCPNGTLTRPVEVVDLTSTSPPPDRSPISPPPPTSSAISRLLSITEPSPPTGHLRKSHPEANDQGPPPTAMQNFNIKQLLELALNTGRHTDSPVHPANMDQTIEHQTRQPVQRPISRPGYEQHAHHREHINGSTATSQPLTQDALRQLQHVQQQQRWPYQTNSNQSPFLDWTPLPPGSKPWQTPSVVSDKGKDEKRERERLAQQNEIRNMRFPSITSAGRR</sequence>